<proteinExistence type="predicted"/>
<comment type="caution">
    <text evidence="4">The sequence shown here is derived from an EMBL/GenBank/DDBJ whole genome shotgun (WGS) entry which is preliminary data.</text>
</comment>
<dbReference type="Pfam" id="PF17147">
    <property type="entry name" value="PFOR_II"/>
    <property type="match status" value="1"/>
</dbReference>
<evidence type="ECO:0000259" key="2">
    <source>
        <dbReference type="Pfam" id="PF01855"/>
    </source>
</evidence>
<dbReference type="AlphaFoldDB" id="A0A7C0U6W4"/>
<dbReference type="SUPFAM" id="SSF52518">
    <property type="entry name" value="Thiamin diphosphate-binding fold (THDP-binding)"/>
    <property type="match status" value="1"/>
</dbReference>
<reference evidence="4" key="1">
    <citation type="journal article" date="2020" name="mSystems">
        <title>Genome- and Community-Level Interaction Insights into Carbon Utilization and Element Cycling Functions of Hydrothermarchaeota in Hydrothermal Sediment.</title>
        <authorList>
            <person name="Zhou Z."/>
            <person name="Liu Y."/>
            <person name="Xu W."/>
            <person name="Pan J."/>
            <person name="Luo Z.H."/>
            <person name="Li M."/>
        </authorList>
    </citation>
    <scope>NUCLEOTIDE SEQUENCE [LARGE SCALE GENOMIC DNA]</scope>
    <source>
        <strain evidence="4">HyVt-115</strain>
    </source>
</reference>
<dbReference type="Gene3D" id="3.40.50.920">
    <property type="match status" value="1"/>
</dbReference>
<dbReference type="Gene3D" id="3.40.50.970">
    <property type="match status" value="1"/>
</dbReference>
<sequence length="387" mass="42537">MAESRLMLGSEALALGVKLCRPQVIAAYPITPQTHIVECLAQMVEKGELSPCRLVTVESELSSISLVLGASAGGARVFTATASQGLALMHEILHWVAGMRFPVVLANANRALGGPWILYMDQTDSLSQRDTGWIQLYCASAQEALDMVPLAYKIAEAHLLPVMVIMDGFWISHTMEPVEAPSQEAIDAFLPPRRDELKLDPDNPQALGAPSPSDTFYQIKREIQEEMEQVLEAFPQYAQEYNQIVGRSYQAVERWFMEDAQVALVGLGGITGTARYTARVLRDKGIKAGVVFPRFLRPFPTYEVRRLLESVETVLVMNRALSPGMGGQLTQEVKTALYGLSHPPRVVDWMAGLGGIDPIPSSMEEAVKKAMAGEERIWTSKPVGAKR</sequence>
<keyword evidence="1" id="KW-0560">Oxidoreductase</keyword>
<dbReference type="InterPro" id="IPR050722">
    <property type="entry name" value="Pyruvate:ferred/Flavod_OxRd"/>
</dbReference>
<dbReference type="FunFam" id="3.40.50.970:FF:000012">
    <property type="entry name" value="Pyruvate:ferredoxin (Flavodoxin) oxidoreductase"/>
    <property type="match status" value="1"/>
</dbReference>
<protein>
    <submittedName>
        <fullName evidence="4">Pyruvate ferredoxin oxidoreductase</fullName>
    </submittedName>
</protein>
<dbReference type="GO" id="GO:0006979">
    <property type="term" value="P:response to oxidative stress"/>
    <property type="evidence" value="ECO:0007669"/>
    <property type="project" value="TreeGrafter"/>
</dbReference>
<dbReference type="PANTHER" id="PTHR32154">
    <property type="entry name" value="PYRUVATE-FLAVODOXIN OXIDOREDUCTASE-RELATED"/>
    <property type="match status" value="1"/>
</dbReference>
<dbReference type="SUPFAM" id="SSF52922">
    <property type="entry name" value="TK C-terminal domain-like"/>
    <property type="match status" value="1"/>
</dbReference>
<dbReference type="Proteomes" id="UP000885690">
    <property type="component" value="Unassembled WGS sequence"/>
</dbReference>
<organism evidence="4">
    <name type="scientific">Thermosulfidibacter takaii</name>
    <dbReference type="NCBI Taxonomy" id="412593"/>
    <lineage>
        <taxon>Bacteria</taxon>
        <taxon>Pseudomonadati</taxon>
        <taxon>Thermosulfidibacterota</taxon>
        <taxon>Thermosulfidibacteria</taxon>
        <taxon>Thermosulfidibacterales</taxon>
        <taxon>Thermosulfidibacteraceae</taxon>
    </lineage>
</organism>
<dbReference type="InterPro" id="IPR002880">
    <property type="entry name" value="Pyrv_Fd/Flavodoxin_OxRdtase_N"/>
</dbReference>
<dbReference type="CDD" id="cd07034">
    <property type="entry name" value="TPP_PYR_PFOR_IOR-alpha_like"/>
    <property type="match status" value="1"/>
</dbReference>
<dbReference type="InterPro" id="IPR029061">
    <property type="entry name" value="THDP-binding"/>
</dbReference>
<evidence type="ECO:0000313" key="4">
    <source>
        <dbReference type="EMBL" id="HDD53230.1"/>
    </source>
</evidence>
<dbReference type="InterPro" id="IPR033412">
    <property type="entry name" value="PFOR_II"/>
</dbReference>
<feature type="domain" description="Pyruvate flavodoxin/ferredoxin oxidoreductase pyrimidine binding" evidence="2">
    <location>
        <begin position="16"/>
        <end position="236"/>
    </location>
</feature>
<dbReference type="PANTHER" id="PTHR32154:SF0">
    <property type="entry name" value="PYRUVATE-FLAVODOXIN OXIDOREDUCTASE-RELATED"/>
    <property type="match status" value="1"/>
</dbReference>
<evidence type="ECO:0000259" key="3">
    <source>
        <dbReference type="Pfam" id="PF17147"/>
    </source>
</evidence>
<keyword evidence="4" id="KW-0670">Pyruvate</keyword>
<accession>A0A7C0U6W4</accession>
<dbReference type="Pfam" id="PF01855">
    <property type="entry name" value="POR_N"/>
    <property type="match status" value="1"/>
</dbReference>
<gene>
    <name evidence="4" type="primary">porA</name>
    <name evidence="4" type="ORF">ENF32_04090</name>
</gene>
<name>A0A7C0U6W4_9BACT</name>
<feature type="domain" description="Pyruvate:ferredoxin oxidoreductase core" evidence="3">
    <location>
        <begin position="260"/>
        <end position="360"/>
    </location>
</feature>
<dbReference type="EMBL" id="DQWS01000155">
    <property type="protein sequence ID" value="HDD53230.1"/>
    <property type="molecule type" value="Genomic_DNA"/>
</dbReference>
<dbReference type="InterPro" id="IPR009014">
    <property type="entry name" value="Transketo_C/PFOR_II"/>
</dbReference>
<dbReference type="GO" id="GO:0016491">
    <property type="term" value="F:oxidoreductase activity"/>
    <property type="evidence" value="ECO:0007669"/>
    <property type="project" value="UniProtKB-KW"/>
</dbReference>
<evidence type="ECO:0000256" key="1">
    <source>
        <dbReference type="ARBA" id="ARBA00023002"/>
    </source>
</evidence>